<dbReference type="HOGENOM" id="CLU_119471_0_0_9"/>
<dbReference type="OrthoDB" id="7061752at2"/>
<dbReference type="Proteomes" id="UP000003011">
    <property type="component" value="Unassembled WGS sequence"/>
</dbReference>
<feature type="region of interest" description="Disordered" evidence="1">
    <location>
        <begin position="34"/>
        <end position="68"/>
    </location>
</feature>
<feature type="compositionally biased region" description="Polar residues" evidence="1">
    <location>
        <begin position="45"/>
        <end position="64"/>
    </location>
</feature>
<reference evidence="3 4" key="1">
    <citation type="submission" date="2011-08" db="EMBL/GenBank/DDBJ databases">
        <title>The Genome Sequence of Johnsonella ignava ATCC 51276.</title>
        <authorList>
            <consortium name="The Broad Institute Genome Sequencing Platform"/>
            <person name="Earl A."/>
            <person name="Ward D."/>
            <person name="Feldgarden M."/>
            <person name="Gevers D."/>
            <person name="Izard J."/>
            <person name="Blanton J.M."/>
            <person name="Baranova O.V."/>
            <person name="Dewhirst F.E."/>
            <person name="Young S.K."/>
            <person name="Zeng Q."/>
            <person name="Gargeya S."/>
            <person name="Fitzgerald M."/>
            <person name="Haas B."/>
            <person name="Abouelleil A."/>
            <person name="Alvarado L."/>
            <person name="Arachchi H.M."/>
            <person name="Berlin A."/>
            <person name="Brown A."/>
            <person name="Chapman S.B."/>
            <person name="Chen Z."/>
            <person name="Dunbar C."/>
            <person name="Freedman E."/>
            <person name="Gearin G."/>
            <person name="Gellesch M."/>
            <person name="Goldberg J."/>
            <person name="Griggs A."/>
            <person name="Gujja S."/>
            <person name="Heiman D."/>
            <person name="Howarth C."/>
            <person name="Larson L."/>
            <person name="Lui A."/>
            <person name="MacDonald P.J.P."/>
            <person name="Montmayeur A."/>
            <person name="Murphy C."/>
            <person name="Neiman D."/>
            <person name="Pearson M."/>
            <person name="Priest M."/>
            <person name="Roberts A."/>
            <person name="Saif S."/>
            <person name="Shea T."/>
            <person name="Shenoy N."/>
            <person name="Sisk P."/>
            <person name="Stolte C."/>
            <person name="Sykes S."/>
            <person name="Wortman J."/>
            <person name="Nusbaum C."/>
            <person name="Birren B."/>
        </authorList>
    </citation>
    <scope>NUCLEOTIDE SEQUENCE [LARGE SCALE GENOMIC DNA]</scope>
    <source>
        <strain evidence="3 4">ATCC 51276</strain>
    </source>
</reference>
<protein>
    <recommendedName>
        <fullName evidence="5">DUF4367 domain-containing protein</fullName>
    </recommendedName>
</protein>
<organism evidence="3 4">
    <name type="scientific">Johnsonella ignava ATCC 51276</name>
    <dbReference type="NCBI Taxonomy" id="679200"/>
    <lineage>
        <taxon>Bacteria</taxon>
        <taxon>Bacillati</taxon>
        <taxon>Bacillota</taxon>
        <taxon>Clostridia</taxon>
        <taxon>Lachnospirales</taxon>
        <taxon>Lachnospiraceae</taxon>
        <taxon>Johnsonella</taxon>
    </lineage>
</organism>
<evidence type="ECO:0000256" key="2">
    <source>
        <dbReference type="SAM" id="SignalP"/>
    </source>
</evidence>
<keyword evidence="2" id="KW-0732">Signal</keyword>
<dbReference type="EMBL" id="ACZL01000014">
    <property type="protein sequence ID" value="EHI56063.1"/>
    <property type="molecule type" value="Genomic_DNA"/>
</dbReference>
<proteinExistence type="predicted"/>
<dbReference type="RefSeq" id="WP_005540095.1">
    <property type="nucleotide sequence ID" value="NZ_JH378830.1"/>
</dbReference>
<dbReference type="STRING" id="679200.HMPREF9333_00845"/>
<dbReference type="AlphaFoldDB" id="G5GH05"/>
<accession>G5GH05</accession>
<dbReference type="PROSITE" id="PS51257">
    <property type="entry name" value="PROKAR_LIPOPROTEIN"/>
    <property type="match status" value="1"/>
</dbReference>
<gene>
    <name evidence="3" type="ORF">HMPREF9333_00845</name>
</gene>
<comment type="caution">
    <text evidence="3">The sequence shown here is derived from an EMBL/GenBank/DDBJ whole genome shotgun (WGS) entry which is preliminary data.</text>
</comment>
<evidence type="ECO:0008006" key="5">
    <source>
        <dbReference type="Google" id="ProtNLM"/>
    </source>
</evidence>
<feature type="signal peptide" evidence="2">
    <location>
        <begin position="1"/>
        <end position="27"/>
    </location>
</feature>
<keyword evidence="4" id="KW-1185">Reference proteome</keyword>
<feature type="chain" id="PRO_5038826858" description="DUF4367 domain-containing protein" evidence="2">
    <location>
        <begin position="28"/>
        <end position="195"/>
    </location>
</feature>
<name>G5GH05_9FIRM</name>
<evidence type="ECO:0000313" key="4">
    <source>
        <dbReference type="Proteomes" id="UP000003011"/>
    </source>
</evidence>
<evidence type="ECO:0000256" key="1">
    <source>
        <dbReference type="SAM" id="MobiDB-lite"/>
    </source>
</evidence>
<sequence length="195" mass="21720">MAKNHLRTKFKKRFIKPVFLSCIFAAAIFSVSCSDSSKKSDTGSNISSDSKNEADQASQNNVSEPNPLVQCKDMNEAQEIVGFDLKLPEKIEGYDDIKILAIQGDMIEVVYHKGDHEIIIRKGVYDESTDGDISGDYSKYTNVGDANVGTTKVTFKGDDEKDPKLAIWTIDDFAYSLSSDELERADFNRIISDIK</sequence>
<dbReference type="eggNOG" id="ENOG5032R5B">
    <property type="taxonomic scope" value="Bacteria"/>
</dbReference>
<evidence type="ECO:0000313" key="3">
    <source>
        <dbReference type="EMBL" id="EHI56063.1"/>
    </source>
</evidence>